<organism evidence="1 2">
    <name type="scientific">candidate division MSBL1 archaeon SCGC-AAA259E19</name>
    <dbReference type="NCBI Taxonomy" id="1698264"/>
    <lineage>
        <taxon>Archaea</taxon>
        <taxon>Methanobacteriati</taxon>
        <taxon>Methanobacteriota</taxon>
        <taxon>candidate division MSBL1</taxon>
    </lineage>
</organism>
<evidence type="ECO:0000313" key="2">
    <source>
        <dbReference type="Proteomes" id="UP000070284"/>
    </source>
</evidence>
<dbReference type="EMBL" id="LHXO01000186">
    <property type="protein sequence ID" value="KXA92099.1"/>
    <property type="molecule type" value="Genomic_DNA"/>
</dbReference>
<gene>
    <name evidence="1" type="ORF">AKJ65_08045</name>
</gene>
<evidence type="ECO:0000313" key="1">
    <source>
        <dbReference type="EMBL" id="KXA92099.1"/>
    </source>
</evidence>
<accession>A0A133UD43</accession>
<comment type="caution">
    <text evidence="1">The sequence shown here is derived from an EMBL/GenBank/DDBJ whole genome shotgun (WGS) entry which is preliminary data.</text>
</comment>
<dbReference type="GO" id="GO:0016301">
    <property type="term" value="F:kinase activity"/>
    <property type="evidence" value="ECO:0007669"/>
    <property type="project" value="UniProtKB-KW"/>
</dbReference>
<dbReference type="AlphaFoldDB" id="A0A133UD43"/>
<keyword evidence="1" id="KW-0808">Transferase</keyword>
<dbReference type="Pfam" id="PF20143">
    <property type="entry name" value="NAD_kinase_C"/>
    <property type="match status" value="1"/>
</dbReference>
<proteinExistence type="predicted"/>
<reference evidence="1 2" key="1">
    <citation type="journal article" date="2016" name="Sci. Rep.">
        <title>Metabolic traits of an uncultured archaeal lineage -MSBL1- from brine pools of the Red Sea.</title>
        <authorList>
            <person name="Mwirichia R."/>
            <person name="Alam I."/>
            <person name="Rashid M."/>
            <person name="Vinu M."/>
            <person name="Ba-Alawi W."/>
            <person name="Anthony Kamau A."/>
            <person name="Kamanda Ngugi D."/>
            <person name="Goker M."/>
            <person name="Klenk H.P."/>
            <person name="Bajic V."/>
            <person name="Stingl U."/>
        </authorList>
    </citation>
    <scope>NUCLEOTIDE SEQUENCE [LARGE SCALE GENOMIC DNA]</scope>
    <source>
        <strain evidence="1">SCGC-AAA259E19</strain>
    </source>
</reference>
<feature type="non-terminal residue" evidence="1">
    <location>
        <position position="1"/>
    </location>
</feature>
<keyword evidence="1" id="KW-0418">Kinase</keyword>
<dbReference type="PANTHER" id="PTHR40697">
    <property type="entry name" value="ACETOIN CATABOLISM PROTEIN X"/>
    <property type="match status" value="1"/>
</dbReference>
<sequence>KDQEAIARWVVEQMEEGVLYILAPGTTTRAVAEEMGISEFTLLGVDLIRNGELLAEDVMERRILAEIEDDSAIIILSPIGKQGFILGRGNQQVSPKVVRKVGIDNIMILATPGKIAETPMLKVDTGDPDLDEEFKGYVRVIMGYKITRPVPVA</sequence>
<keyword evidence="2" id="KW-1185">Reference proteome</keyword>
<dbReference type="Proteomes" id="UP000070284">
    <property type="component" value="Unassembled WGS sequence"/>
</dbReference>
<protein>
    <submittedName>
        <fullName evidence="1">ATP-NAD kinase</fullName>
    </submittedName>
</protein>
<name>A0A133UD43_9EURY</name>
<dbReference type="PANTHER" id="PTHR40697:SF2">
    <property type="entry name" value="ATP-NAD KINASE-RELATED"/>
    <property type="match status" value="1"/>
</dbReference>
<dbReference type="InterPro" id="IPR039065">
    <property type="entry name" value="AcoX-like"/>
</dbReference>